<keyword evidence="3" id="KW-1185">Reference proteome</keyword>
<dbReference type="STRING" id="585531.HMPREF0063_11922"/>
<organism evidence="2 3">
    <name type="scientific">Aeromicrobium marinum DSM 15272</name>
    <dbReference type="NCBI Taxonomy" id="585531"/>
    <lineage>
        <taxon>Bacteria</taxon>
        <taxon>Bacillati</taxon>
        <taxon>Actinomycetota</taxon>
        <taxon>Actinomycetes</taxon>
        <taxon>Propionibacteriales</taxon>
        <taxon>Nocardioidaceae</taxon>
        <taxon>Aeromicrobium</taxon>
    </lineage>
</organism>
<dbReference type="EMBL" id="ACLF03000006">
    <property type="protein sequence ID" value="EFQ82713.1"/>
    <property type="molecule type" value="Genomic_DNA"/>
</dbReference>
<dbReference type="Pfam" id="PF04233">
    <property type="entry name" value="Phage_Mu_F"/>
    <property type="match status" value="1"/>
</dbReference>
<dbReference type="HOGENOM" id="CLU_041429_0_0_11"/>
<dbReference type="Proteomes" id="UP000003111">
    <property type="component" value="Unassembled WGS sequence"/>
</dbReference>
<dbReference type="eggNOG" id="COG2369">
    <property type="taxonomic scope" value="Bacteria"/>
</dbReference>
<comment type="caution">
    <text evidence="2">The sequence shown here is derived from an EMBL/GenBank/DDBJ whole genome shotgun (WGS) entry which is preliminary data.</text>
</comment>
<name>E2SDY6_9ACTN</name>
<evidence type="ECO:0000313" key="2">
    <source>
        <dbReference type="EMBL" id="EFQ82713.1"/>
    </source>
</evidence>
<protein>
    <submittedName>
        <fullName evidence="2">Phage protein F-like protein</fullName>
    </submittedName>
</protein>
<accession>E2SDY6</accession>
<evidence type="ECO:0000259" key="1">
    <source>
        <dbReference type="Pfam" id="PF04233"/>
    </source>
</evidence>
<proteinExistence type="predicted"/>
<gene>
    <name evidence="2" type="ORF">HMPREF0063_11922</name>
</gene>
<dbReference type="InterPro" id="IPR006528">
    <property type="entry name" value="Phage_head_morphogenesis_dom"/>
</dbReference>
<dbReference type="OrthoDB" id="3522453at2"/>
<dbReference type="AlphaFoldDB" id="E2SDY6"/>
<sequence>MSVTRETLQLVGQIRIQIAESVNSATDDLVRSWAKAWTIVAGDWQAAVNELEALRVDGAWPTASQVMRAERAQEALEATFEGLQGLTDNAGVRIMSSVSDVVSAATGQIDVIGSQLPRGAGAELRGTLVRADTGQIRAIVERTQVRVTKTLLPLAGDSYDIIRTELIRGVAFGRNPRVTAREMVRDLEIGFNRSLTRALVVAQTETLDAHRAAAAAHERANEDVLTGWDWLATLDSDTCPSCWAQHGTRHAITEPGPNDHQNGRCARLPVTKSWRDLGFDIDEPPSLMPDSEARFGRLSKADQLKVMGPTRLELLKSGDVAWSDLSTLRNNPGWRDSQVVTPVRDLASSAS</sequence>
<evidence type="ECO:0000313" key="3">
    <source>
        <dbReference type="Proteomes" id="UP000003111"/>
    </source>
</evidence>
<feature type="domain" description="Phage head morphogenesis" evidence="1">
    <location>
        <begin position="161"/>
        <end position="266"/>
    </location>
</feature>
<dbReference type="RefSeq" id="WP_007077014.1">
    <property type="nucleotide sequence ID" value="NZ_CM001024.1"/>
</dbReference>
<reference evidence="2" key="1">
    <citation type="submission" date="2010-08" db="EMBL/GenBank/DDBJ databases">
        <authorList>
            <person name="Muzny D."/>
            <person name="Qin X."/>
            <person name="Buhay C."/>
            <person name="Dugan-Rocha S."/>
            <person name="Ding Y."/>
            <person name="Chen G."/>
            <person name="Hawes A."/>
            <person name="Holder M."/>
            <person name="Jhangiani S."/>
            <person name="Johnson A."/>
            <person name="Khan Z."/>
            <person name="Li Z."/>
            <person name="Liu W."/>
            <person name="Liu X."/>
            <person name="Perez L."/>
            <person name="Shen H."/>
            <person name="Wang Q."/>
            <person name="Watt J."/>
            <person name="Xi L."/>
            <person name="Xin Y."/>
            <person name="Zhou J."/>
            <person name="Deng J."/>
            <person name="Jiang H."/>
            <person name="Liu Y."/>
            <person name="Qu J."/>
            <person name="Song X.-Z."/>
            <person name="Zhang L."/>
            <person name="Villasana D."/>
            <person name="Johnson A."/>
            <person name="Liu J."/>
            <person name="Liyanage D."/>
            <person name="Lorensuhewa L."/>
            <person name="Robinson T."/>
            <person name="Song A."/>
            <person name="Song B.-B."/>
            <person name="Dinh H."/>
            <person name="Thornton R."/>
            <person name="Coyle M."/>
            <person name="Francisco L."/>
            <person name="Jackson L."/>
            <person name="Javaid M."/>
            <person name="Korchina V."/>
            <person name="Kovar C."/>
            <person name="Mata R."/>
            <person name="Mathew T."/>
            <person name="Ngo R."/>
            <person name="Nguyen L."/>
            <person name="Nguyen N."/>
            <person name="Okwuonu G."/>
            <person name="Ongeri F."/>
            <person name="Pham C."/>
            <person name="Simmons D."/>
            <person name="Wilczek-Boney K."/>
            <person name="Hale W."/>
            <person name="Jakkamsetti A."/>
            <person name="Pham P."/>
            <person name="Ruth R."/>
            <person name="San Lucas F."/>
            <person name="Warren J."/>
            <person name="Zhang J."/>
            <person name="Zhao Z."/>
            <person name="Zhou C."/>
            <person name="Zhu D."/>
            <person name="Lee S."/>
            <person name="Bess C."/>
            <person name="Blankenburg K."/>
            <person name="Forbes L."/>
            <person name="Fu Q."/>
            <person name="Gubbala S."/>
            <person name="Hirani K."/>
            <person name="Jayaseelan J.C."/>
            <person name="Lara F."/>
            <person name="Munidasa M."/>
            <person name="Palculict T."/>
            <person name="Patil S."/>
            <person name="Pu L.-L."/>
            <person name="Saada N."/>
            <person name="Tang L."/>
            <person name="Weissenberger G."/>
            <person name="Zhu Y."/>
            <person name="Hemphill L."/>
            <person name="Shang Y."/>
            <person name="Youmans B."/>
            <person name="Ayvaz T."/>
            <person name="Ross M."/>
            <person name="Santibanez J."/>
            <person name="Aqrawi P."/>
            <person name="Gross S."/>
            <person name="Joshi V."/>
            <person name="Fowler G."/>
            <person name="Nazareth L."/>
            <person name="Reid J."/>
            <person name="Worley K."/>
            <person name="Petrosino J."/>
            <person name="Highlander S."/>
            <person name="Gibbs R."/>
        </authorList>
    </citation>
    <scope>NUCLEOTIDE SEQUENCE [LARGE SCALE GENOMIC DNA]</scope>
    <source>
        <strain evidence="2">DSM 15272</strain>
    </source>
</reference>